<dbReference type="InterPro" id="IPR013762">
    <property type="entry name" value="Integrase-like_cat_sf"/>
</dbReference>
<dbReference type="Proteomes" id="UP000051677">
    <property type="component" value="Unassembled WGS sequence"/>
</dbReference>
<reference evidence="2 3" key="1">
    <citation type="submission" date="2015-10" db="EMBL/GenBank/DDBJ databases">
        <title>Mycobacterium gordonae draft genome assembly.</title>
        <authorList>
            <person name="Ustinova V."/>
            <person name="Smirnova T."/>
            <person name="Blagodatskikh K."/>
            <person name="Varlamov D."/>
            <person name="Larionova E."/>
            <person name="Chernousova L."/>
        </authorList>
    </citation>
    <scope>NUCLEOTIDE SEQUENCE [LARGE SCALE GENOMIC DNA]</scope>
    <source>
        <strain evidence="2 3">CTRI 14-8773</strain>
    </source>
</reference>
<dbReference type="GO" id="GO:0003677">
    <property type="term" value="F:DNA binding"/>
    <property type="evidence" value="ECO:0007669"/>
    <property type="project" value="InterPro"/>
</dbReference>
<accession>A0A0Q2UD19</accession>
<dbReference type="RefSeq" id="WP_055578602.1">
    <property type="nucleotide sequence ID" value="NZ_LKTM01000212.1"/>
</dbReference>
<name>A0A0Q2UD19_MYCGO</name>
<proteinExistence type="predicted"/>
<organism evidence="2 3">
    <name type="scientific">Mycobacterium gordonae</name>
    <dbReference type="NCBI Taxonomy" id="1778"/>
    <lineage>
        <taxon>Bacteria</taxon>
        <taxon>Bacillati</taxon>
        <taxon>Actinomycetota</taxon>
        <taxon>Actinomycetes</taxon>
        <taxon>Mycobacteriales</taxon>
        <taxon>Mycobacteriaceae</taxon>
        <taxon>Mycobacterium</taxon>
    </lineage>
</organism>
<dbReference type="OrthoDB" id="3589776at2"/>
<dbReference type="AlphaFoldDB" id="A0A0Q2UD19"/>
<evidence type="ECO:0000256" key="1">
    <source>
        <dbReference type="ARBA" id="ARBA00023172"/>
    </source>
</evidence>
<dbReference type="Gene3D" id="1.10.443.10">
    <property type="entry name" value="Intergrase catalytic core"/>
    <property type="match status" value="1"/>
</dbReference>
<dbReference type="GO" id="GO:0015074">
    <property type="term" value="P:DNA integration"/>
    <property type="evidence" value="ECO:0007669"/>
    <property type="project" value="InterPro"/>
</dbReference>
<evidence type="ECO:0000313" key="2">
    <source>
        <dbReference type="EMBL" id="KQH78456.1"/>
    </source>
</evidence>
<dbReference type="EMBL" id="LKTM01000212">
    <property type="protein sequence ID" value="KQH78456.1"/>
    <property type="molecule type" value="Genomic_DNA"/>
</dbReference>
<protein>
    <submittedName>
        <fullName evidence="2">Integrase</fullName>
    </submittedName>
</protein>
<evidence type="ECO:0000313" key="3">
    <source>
        <dbReference type="Proteomes" id="UP000051677"/>
    </source>
</evidence>
<keyword evidence="1" id="KW-0233">DNA recombination</keyword>
<comment type="caution">
    <text evidence="2">The sequence shown here is derived from an EMBL/GenBank/DDBJ whole genome shotgun (WGS) entry which is preliminary data.</text>
</comment>
<dbReference type="SUPFAM" id="SSF56349">
    <property type="entry name" value="DNA breaking-rejoining enzymes"/>
    <property type="match status" value="1"/>
</dbReference>
<dbReference type="GO" id="GO:0006310">
    <property type="term" value="P:DNA recombination"/>
    <property type="evidence" value="ECO:0007669"/>
    <property type="project" value="UniProtKB-KW"/>
</dbReference>
<dbReference type="InterPro" id="IPR011010">
    <property type="entry name" value="DNA_brk_join_enz"/>
</dbReference>
<sequence length="828" mass="92679">MTWPENDDARSSSLPLVSDLFDHSEDVFSSRPDRIDNAPAICFGASEWDAFGVIPKPPNRRRSHMKVVFPEHPAWSLRSREVAMALLNTRDPRLLNRSVSFGSRQFSLGHVRSRCESYRYAAKWQADNNLPDDISMWTPRDWSGMVKAAIAKGLKHGTVNNHVNAIRDLVTLSPILTGGGIASDPWNGQTNRVITRAASKGRTEVIPPARWIPLISACWTYIDVFADDILTLRDTHRCELRVGLDEELRFAADDAEFRAHIINYEAMMDDFLESANAVVPMRSVRGRADQVNWVRLSRLITAGLSVKLFSSNDRRRNLIDDAIAAKEVTCKRLPKAEFELLMAARQGDAAMPQGVAARRKPRYYDAVLEDWLGRGDSRVAVFDIEVDPTDLNEGDINWKRTERVVFGNDDGQRNILNSNQEIGRRRKQKILEFARSGHVFDASRGYLSNPRDCVGFTRVDSSDHGSRPWRDQMSDYEARCELRALRAACYVFIAAMTMMRDSEIQDLKRDCMRSSFGVLAVKSNIYKGRSSKKPAHWWIVDEVAATIRILERLSVHPEYLFGSFVDGDHEKADPGITASSEIDWLLTHLAATGGRSSLPSIPGGPNLSPRMFRRTTACISRDLGGNELALSHQLKHVIDYSYANSTSRYMAPDPAWAALLKSNSSADNVEHMVNMIKESAQTSHPLAGRGGERLTQVLNDVLDVDSAAGFRAILMSDTEIAALLKKIAPEIHFGPANACLYDEDVALCRRHANPEVRGPILGLCQPARCSNSVVGVEHLPVWISELQMLKQTIAGTRLSPPRRQALSDRQADVERVLDQAHKRIEDVP</sequence>
<gene>
    <name evidence="2" type="ORF">AO501_01090</name>
</gene>